<sequence>MLNLKRDERSPLSSDESYLVDLYRTMVIDDQKQVMRLACLLAKHPDPTDEQELATPLYPTQPSI</sequence>
<dbReference type="RefSeq" id="WP_065615911.1">
    <property type="nucleotide sequence ID" value="NZ_MAYQ01000006.1"/>
</dbReference>
<dbReference type="Proteomes" id="UP000284207">
    <property type="component" value="Unassembled WGS sequence"/>
</dbReference>
<dbReference type="EMBL" id="MOCA01000006">
    <property type="protein sequence ID" value="RON98894.1"/>
    <property type="molecule type" value="Genomic_DNA"/>
</dbReference>
<gene>
    <name evidence="2" type="ORF">BK674_15710</name>
</gene>
<evidence type="ECO:0000313" key="3">
    <source>
        <dbReference type="Proteomes" id="UP000284207"/>
    </source>
</evidence>
<organism evidence="2 3">
    <name type="scientific">Pseudomonas moraviensis</name>
    <dbReference type="NCBI Taxonomy" id="321662"/>
    <lineage>
        <taxon>Bacteria</taxon>
        <taxon>Pseudomonadati</taxon>
        <taxon>Pseudomonadota</taxon>
        <taxon>Gammaproteobacteria</taxon>
        <taxon>Pseudomonadales</taxon>
        <taxon>Pseudomonadaceae</taxon>
        <taxon>Pseudomonas</taxon>
    </lineage>
</organism>
<proteinExistence type="predicted"/>
<name>A0A423NKW8_9PSED</name>
<evidence type="ECO:0000313" key="2">
    <source>
        <dbReference type="EMBL" id="RON98894.1"/>
    </source>
</evidence>
<comment type="caution">
    <text evidence="2">The sequence shown here is derived from an EMBL/GenBank/DDBJ whole genome shotgun (WGS) entry which is preliminary data.</text>
</comment>
<accession>A0A423NKW8</accession>
<evidence type="ECO:0000256" key="1">
    <source>
        <dbReference type="SAM" id="MobiDB-lite"/>
    </source>
</evidence>
<feature type="region of interest" description="Disordered" evidence="1">
    <location>
        <begin position="45"/>
        <end position="64"/>
    </location>
</feature>
<dbReference type="AlphaFoldDB" id="A0A423NKW8"/>
<protein>
    <submittedName>
        <fullName evidence="2">Uncharacterized protein</fullName>
    </submittedName>
</protein>
<reference evidence="2 3" key="1">
    <citation type="submission" date="2016-10" db="EMBL/GenBank/DDBJ databases">
        <title>Comparative genome analysis of multiple Pseudomonas spp. focuses on biocontrol and plant growth promoting traits.</title>
        <authorList>
            <person name="Tao X.-Y."/>
            <person name="Taylor C.G."/>
        </authorList>
    </citation>
    <scope>NUCLEOTIDE SEQUENCE [LARGE SCALE GENOMIC DNA]</scope>
    <source>
        <strain evidence="2 3">36B3</strain>
    </source>
</reference>